<proteinExistence type="predicted"/>
<evidence type="ECO:0000313" key="1">
    <source>
        <dbReference type="EMBL" id="KAJ7728516.1"/>
    </source>
</evidence>
<gene>
    <name evidence="1" type="ORF">B0H16DRAFT_1330946</name>
</gene>
<protein>
    <submittedName>
        <fullName evidence="1">Uncharacterized protein</fullName>
    </submittedName>
</protein>
<dbReference type="EMBL" id="JARKIB010000172">
    <property type="protein sequence ID" value="KAJ7728516.1"/>
    <property type="molecule type" value="Genomic_DNA"/>
</dbReference>
<dbReference type="Proteomes" id="UP001215598">
    <property type="component" value="Unassembled WGS sequence"/>
</dbReference>
<dbReference type="Pfam" id="PF11578">
    <property type="entry name" value="DUF3237"/>
    <property type="match status" value="1"/>
</dbReference>
<reference evidence="1" key="1">
    <citation type="submission" date="2023-03" db="EMBL/GenBank/DDBJ databases">
        <title>Massive genome expansion in bonnet fungi (Mycena s.s.) driven by repeated elements and novel gene families across ecological guilds.</title>
        <authorList>
            <consortium name="Lawrence Berkeley National Laboratory"/>
            <person name="Harder C.B."/>
            <person name="Miyauchi S."/>
            <person name="Viragh M."/>
            <person name="Kuo A."/>
            <person name="Thoen E."/>
            <person name="Andreopoulos B."/>
            <person name="Lu D."/>
            <person name="Skrede I."/>
            <person name="Drula E."/>
            <person name="Henrissat B."/>
            <person name="Morin E."/>
            <person name="Kohler A."/>
            <person name="Barry K."/>
            <person name="LaButti K."/>
            <person name="Morin E."/>
            <person name="Salamov A."/>
            <person name="Lipzen A."/>
            <person name="Mereny Z."/>
            <person name="Hegedus B."/>
            <person name="Baldrian P."/>
            <person name="Stursova M."/>
            <person name="Weitz H."/>
            <person name="Taylor A."/>
            <person name="Grigoriev I.V."/>
            <person name="Nagy L.G."/>
            <person name="Martin F."/>
            <person name="Kauserud H."/>
        </authorList>
    </citation>
    <scope>NUCLEOTIDE SEQUENCE</scope>
    <source>
        <strain evidence="1">CBHHK182m</strain>
    </source>
</reference>
<keyword evidence="2" id="KW-1185">Reference proteome</keyword>
<evidence type="ECO:0000313" key="2">
    <source>
        <dbReference type="Proteomes" id="UP001215598"/>
    </source>
</evidence>
<organism evidence="1 2">
    <name type="scientific">Mycena metata</name>
    <dbReference type="NCBI Taxonomy" id="1033252"/>
    <lineage>
        <taxon>Eukaryota</taxon>
        <taxon>Fungi</taxon>
        <taxon>Dikarya</taxon>
        <taxon>Basidiomycota</taxon>
        <taxon>Agaricomycotina</taxon>
        <taxon>Agaricomycetes</taxon>
        <taxon>Agaricomycetidae</taxon>
        <taxon>Agaricales</taxon>
        <taxon>Marasmiineae</taxon>
        <taxon>Mycenaceae</taxon>
        <taxon>Mycena</taxon>
    </lineage>
</organism>
<dbReference type="Gene3D" id="2.40.160.20">
    <property type="match status" value="1"/>
</dbReference>
<dbReference type="AlphaFoldDB" id="A0AAD7HU96"/>
<sequence>MSAITLTTNPPLPRLAHVVDLHVDLASPVPGGVTHYGGPVNFFEITGGRITSAAGSPHAGTLDATILTGGGDYITMYPTAGVATLDINMVARDTAGTLYRFQNTGFIHLSEEIGKVLVGAPDAVGTEFGEQKIFETIRCTTSSEEHGWLNFATVVAQGRLVVENTTLKAIEFRGFELLKE</sequence>
<name>A0AAD7HU96_9AGAR</name>
<accession>A0AAD7HU96</accession>
<comment type="caution">
    <text evidence="1">The sequence shown here is derived from an EMBL/GenBank/DDBJ whole genome shotgun (WGS) entry which is preliminary data.</text>
</comment>